<protein>
    <submittedName>
        <fullName evidence="1">Uncharacterized protein</fullName>
    </submittedName>
</protein>
<reference evidence="1" key="2">
    <citation type="submission" date="2025-03" db="EMBL/GenBank/DDBJ databases">
        <authorList>
            <consortium name="ELIXIR-Norway"/>
            <consortium name="Elixir Norway"/>
        </authorList>
    </citation>
    <scope>NUCLEOTIDE SEQUENCE</scope>
</reference>
<reference evidence="1" key="1">
    <citation type="submission" date="2023-05" db="EMBL/GenBank/DDBJ databases">
        <authorList>
            <consortium name="ELIXIR-Norway"/>
        </authorList>
    </citation>
    <scope>NUCLEOTIDE SEQUENCE</scope>
</reference>
<organism evidence="1 2">
    <name type="scientific">Rangifer tarandus platyrhynchus</name>
    <name type="common">Svalbard reindeer</name>
    <dbReference type="NCBI Taxonomy" id="3082113"/>
    <lineage>
        <taxon>Eukaryota</taxon>
        <taxon>Metazoa</taxon>
        <taxon>Chordata</taxon>
        <taxon>Craniata</taxon>
        <taxon>Vertebrata</taxon>
        <taxon>Euteleostomi</taxon>
        <taxon>Mammalia</taxon>
        <taxon>Eutheria</taxon>
        <taxon>Laurasiatheria</taxon>
        <taxon>Artiodactyla</taxon>
        <taxon>Ruminantia</taxon>
        <taxon>Pecora</taxon>
        <taxon>Cervidae</taxon>
        <taxon>Odocoileinae</taxon>
        <taxon>Rangifer</taxon>
    </lineage>
</organism>
<accession>A0AC59Y8V5</accession>
<sequence>MQARALGSLVCVGFMQLHAQWGGGGLRVARGHGGAAGLGENTPPSSLFVTLTVPGPPCQSGIGAGDPLLPHPYQGPTEPVPLCPALGSREEVCALGRGLWGAGPAPYLVFLFVPSTLEPFCPWDPALPTGVTVVLGFSSSITGGFGDTGALEPGL</sequence>
<evidence type="ECO:0000313" key="2">
    <source>
        <dbReference type="Proteomes" id="UP001162501"/>
    </source>
</evidence>
<evidence type="ECO:0000313" key="1">
    <source>
        <dbReference type="EMBL" id="CAM9488490.1"/>
    </source>
</evidence>
<gene>
    <name evidence="1" type="ORF">MRATA1EN22A_LOCUS3221</name>
</gene>
<dbReference type="Proteomes" id="UP001162501">
    <property type="component" value="Chromosome 11"/>
</dbReference>
<proteinExistence type="predicted"/>
<dbReference type="EMBL" id="OX596095">
    <property type="protein sequence ID" value="CAM9488490.1"/>
    <property type="molecule type" value="Genomic_DNA"/>
</dbReference>
<name>A0AC59Y8V5_RANTA</name>